<sequence length="742" mass="80178">MADQALYEVERLLKKKSENKKVFYLVRWKNYGAEHDSWEPASNLRSCSGMFKEFEKRQKAMKSSSVAAKLLKKSRELSKNSAKAKAGANVGKKVSEIRAKKKLAGELKSKTKGSRSKLLLSSGKKTPAKKTATSASSTGKSTPKGNKLKTPSSGKKPKTEQESSSKKVSSSSVKRPSGSGGSAKKDSAKKAKTSSVKSTDGVKNTPRIADGKNVDSSSDSEVEVILNKKKAEMKVAKNASTKDSKTNTAKSVLNNKSKTSGKKQNGSQSRVGSDLSESDSESDEDILYSLNESESVDTEEEPNVKMSGKGKKPSTSNSSKQNGGKNSSRRSSEPSGSSSSRRMSLLDFKKPKSSKQKAGSFEQLLRPSSPVPFFTPLKTTVQSPVRGALVPSATSLNMDSLVGDVPSYHATPAGPLSPSSMSYKTLLDNLPSQLHPRSKGGKKKDNGNGSSASTSSGGDGGDNGTFDVPEPIERRISVRATECVFRYKQIVVKKCHRYTQIWLNTQTTLKNAFNPQVVQEVVAALNTAKYDDSSLVLFSSIGNFFCSGTDLHFLVTGDRRVAARQMADALRELTKAFITFPKPVIAAVGGAAVGLGVALLCLCDVVYTSDKASFHLPYAQLSQTPECCSSFTLPLALGLASANELLFGGRRITALEAYQLGLVSHVFWPTALMQEVIPRTQNMANCSAKVLEGTKLLIRSHHRTKLELTNETECNLLLERWSSNECQRAIEAYLANERNFSH</sequence>
<dbReference type="GO" id="GO:0005634">
    <property type="term" value="C:nucleus"/>
    <property type="evidence" value="ECO:0007669"/>
    <property type="project" value="UniProtKB-SubCell"/>
</dbReference>
<dbReference type="CDD" id="cd06558">
    <property type="entry name" value="crotonase-like"/>
    <property type="match status" value="1"/>
</dbReference>
<dbReference type="AlphaFoldDB" id="A0ABD0M2C0"/>
<dbReference type="Gene3D" id="1.10.12.10">
    <property type="entry name" value="Lyase 2-enoyl-coa Hydratase, Chain A, domain 2"/>
    <property type="match status" value="1"/>
</dbReference>
<comment type="subcellular location">
    <subcellularLocation>
        <location evidence="1">Nucleus</location>
    </subcellularLocation>
</comment>
<feature type="compositionally biased region" description="Acidic residues" evidence="3">
    <location>
        <begin position="276"/>
        <end position="286"/>
    </location>
</feature>
<dbReference type="SMART" id="SM00298">
    <property type="entry name" value="CHROMO"/>
    <property type="match status" value="1"/>
</dbReference>
<dbReference type="Gene3D" id="3.90.226.10">
    <property type="entry name" value="2-enoyl-CoA Hydratase, Chain A, domain 1"/>
    <property type="match status" value="1"/>
</dbReference>
<feature type="compositionally biased region" description="Low complexity" evidence="3">
    <location>
        <begin position="166"/>
        <end position="177"/>
    </location>
</feature>
<feature type="compositionally biased region" description="Low complexity" evidence="3">
    <location>
        <begin position="79"/>
        <end position="92"/>
    </location>
</feature>
<protein>
    <recommendedName>
        <fullName evidence="4">Chromo domain-containing protein</fullName>
    </recommendedName>
</protein>
<evidence type="ECO:0000256" key="1">
    <source>
        <dbReference type="ARBA" id="ARBA00004123"/>
    </source>
</evidence>
<keyword evidence="2" id="KW-0539">Nucleus</keyword>
<feature type="domain" description="Chromo" evidence="4">
    <location>
        <begin position="7"/>
        <end position="66"/>
    </location>
</feature>
<dbReference type="Pfam" id="PF00385">
    <property type="entry name" value="Chromo"/>
    <property type="match status" value="1"/>
</dbReference>
<feature type="region of interest" description="Disordered" evidence="3">
    <location>
        <begin position="431"/>
        <end position="470"/>
    </location>
</feature>
<name>A0ABD0M2C0_9CAEN</name>
<feature type="compositionally biased region" description="Low complexity" evidence="3">
    <location>
        <begin position="447"/>
        <end position="456"/>
    </location>
</feature>
<dbReference type="CDD" id="cd00024">
    <property type="entry name" value="CD_CSD"/>
    <property type="match status" value="1"/>
</dbReference>
<dbReference type="InterPro" id="IPR001753">
    <property type="entry name" value="Enoyl-CoA_hydra/iso"/>
</dbReference>
<dbReference type="Gene3D" id="2.40.50.40">
    <property type="match status" value="1"/>
</dbReference>
<dbReference type="InterPro" id="IPR029045">
    <property type="entry name" value="ClpP/crotonase-like_dom_sf"/>
</dbReference>
<feature type="region of interest" description="Disordered" evidence="3">
    <location>
        <begin position="75"/>
        <end position="375"/>
    </location>
</feature>
<comment type="caution">
    <text evidence="5">The sequence shown here is derived from an EMBL/GenBank/DDBJ whole genome shotgun (WGS) entry which is preliminary data.</text>
</comment>
<dbReference type="Pfam" id="PF00378">
    <property type="entry name" value="ECH_1"/>
    <property type="match status" value="1"/>
</dbReference>
<dbReference type="InterPro" id="IPR023779">
    <property type="entry name" value="Chromodomain_CS"/>
</dbReference>
<dbReference type="InterPro" id="IPR016197">
    <property type="entry name" value="Chromo-like_dom_sf"/>
</dbReference>
<dbReference type="SUPFAM" id="SSF54160">
    <property type="entry name" value="Chromo domain-like"/>
    <property type="match status" value="1"/>
</dbReference>
<dbReference type="SUPFAM" id="SSF52096">
    <property type="entry name" value="ClpP/crotonase"/>
    <property type="match status" value="1"/>
</dbReference>
<dbReference type="PROSITE" id="PS50013">
    <property type="entry name" value="CHROMO_2"/>
    <property type="match status" value="1"/>
</dbReference>
<evidence type="ECO:0000256" key="2">
    <source>
        <dbReference type="ARBA" id="ARBA00023242"/>
    </source>
</evidence>
<dbReference type="InterPro" id="IPR000953">
    <property type="entry name" value="Chromo/chromo_shadow_dom"/>
</dbReference>
<dbReference type="InterPro" id="IPR051053">
    <property type="entry name" value="ECH/Chromodomain_protein"/>
</dbReference>
<feature type="compositionally biased region" description="Low complexity" evidence="3">
    <location>
        <begin position="116"/>
        <end position="145"/>
    </location>
</feature>
<organism evidence="5 6">
    <name type="scientific">Batillaria attramentaria</name>
    <dbReference type="NCBI Taxonomy" id="370345"/>
    <lineage>
        <taxon>Eukaryota</taxon>
        <taxon>Metazoa</taxon>
        <taxon>Spiralia</taxon>
        <taxon>Lophotrochozoa</taxon>
        <taxon>Mollusca</taxon>
        <taxon>Gastropoda</taxon>
        <taxon>Caenogastropoda</taxon>
        <taxon>Sorbeoconcha</taxon>
        <taxon>Cerithioidea</taxon>
        <taxon>Batillariidae</taxon>
        <taxon>Batillaria</taxon>
    </lineage>
</organism>
<evidence type="ECO:0000313" key="6">
    <source>
        <dbReference type="Proteomes" id="UP001519460"/>
    </source>
</evidence>
<dbReference type="PROSITE" id="PS00598">
    <property type="entry name" value="CHROMO_1"/>
    <property type="match status" value="1"/>
</dbReference>
<dbReference type="Proteomes" id="UP001519460">
    <property type="component" value="Unassembled WGS sequence"/>
</dbReference>
<feature type="compositionally biased region" description="Low complexity" evidence="3">
    <location>
        <begin position="333"/>
        <end position="343"/>
    </location>
</feature>
<dbReference type="InterPro" id="IPR023780">
    <property type="entry name" value="Chromo_domain"/>
</dbReference>
<dbReference type="EMBL" id="JACVVK020000009">
    <property type="protein sequence ID" value="KAK7505695.1"/>
    <property type="molecule type" value="Genomic_DNA"/>
</dbReference>
<dbReference type="PANTHER" id="PTHR43684">
    <property type="match status" value="1"/>
</dbReference>
<evidence type="ECO:0000256" key="3">
    <source>
        <dbReference type="SAM" id="MobiDB-lite"/>
    </source>
</evidence>
<reference evidence="5 6" key="1">
    <citation type="journal article" date="2023" name="Sci. Data">
        <title>Genome assembly of the Korean intertidal mud-creeper Batillaria attramentaria.</title>
        <authorList>
            <person name="Patra A.K."/>
            <person name="Ho P.T."/>
            <person name="Jun S."/>
            <person name="Lee S.J."/>
            <person name="Kim Y."/>
            <person name="Won Y.J."/>
        </authorList>
    </citation>
    <scope>NUCLEOTIDE SEQUENCE [LARGE SCALE GENOMIC DNA]</scope>
    <source>
        <strain evidence="5">Wonlab-2016</strain>
    </source>
</reference>
<feature type="compositionally biased region" description="Basic and acidic residues" evidence="3">
    <location>
        <begin position="93"/>
        <end position="109"/>
    </location>
</feature>
<accession>A0ABD0M2C0</accession>
<evidence type="ECO:0000259" key="4">
    <source>
        <dbReference type="PROSITE" id="PS50013"/>
    </source>
</evidence>
<gene>
    <name evidence="5" type="ORF">BaRGS_00002966</name>
</gene>
<proteinExistence type="predicted"/>
<dbReference type="InterPro" id="IPR014748">
    <property type="entry name" value="Enoyl-CoA_hydra_C"/>
</dbReference>
<keyword evidence="6" id="KW-1185">Reference proteome</keyword>
<feature type="compositionally biased region" description="Low complexity" evidence="3">
    <location>
        <begin position="314"/>
        <end position="326"/>
    </location>
</feature>
<feature type="compositionally biased region" description="Polar residues" evidence="3">
    <location>
        <begin position="246"/>
        <end position="271"/>
    </location>
</feature>
<evidence type="ECO:0000313" key="5">
    <source>
        <dbReference type="EMBL" id="KAK7505695.1"/>
    </source>
</evidence>
<feature type="compositionally biased region" description="Basic and acidic residues" evidence="3">
    <location>
        <begin position="229"/>
        <end position="245"/>
    </location>
</feature>
<dbReference type="PANTHER" id="PTHR43684:SF11">
    <property type="entry name" value="CHROMO DOMAIN-CONTAINING PROTEIN"/>
    <property type="match status" value="1"/>
</dbReference>